<reference evidence="3 4" key="1">
    <citation type="journal article" date="2011" name="Proc. Natl. Acad. Sci. U.S.A.">
        <title>Evolutionary erosion of yeast sex chromosomes by mating-type switching accidents.</title>
        <authorList>
            <person name="Gordon J.L."/>
            <person name="Armisen D."/>
            <person name="Proux-Wera E."/>
            <person name="Oheigeartaigh S.S."/>
            <person name="Byrne K.P."/>
            <person name="Wolfe K.H."/>
        </authorList>
    </citation>
    <scope>NUCLEOTIDE SEQUENCE [LARGE SCALE GENOMIC DNA]</scope>
    <source>
        <strain evidence="4">ATCC 76901 / BCRC 22586 / CBS 4309 / NBRC 1992 / NRRL Y-12630</strain>
    </source>
</reference>
<reference key="2">
    <citation type="submission" date="2011-08" db="EMBL/GenBank/DDBJ databases">
        <title>Genome sequence of Naumovozyma castellii.</title>
        <authorList>
            <person name="Gordon J.L."/>
            <person name="Armisen D."/>
            <person name="Proux-Wera E."/>
            <person name="OhEigeartaigh S.S."/>
            <person name="Byrne K.P."/>
            <person name="Wolfe K.H."/>
        </authorList>
    </citation>
    <scope>NUCLEOTIDE SEQUENCE</scope>
    <source>
        <strain>Type strain:CBS 4309</strain>
    </source>
</reference>
<evidence type="ECO:0000256" key="1">
    <source>
        <dbReference type="SAM" id="MobiDB-lite"/>
    </source>
</evidence>
<feature type="region of interest" description="Disordered" evidence="1">
    <location>
        <begin position="98"/>
        <end position="117"/>
    </location>
</feature>
<sequence>MLESIENLFILAFCTMFRVFQYCCYIGIVILLIPFVGFYSFDLFLYIYRLLQYFIECLIYKRNQNKRLGKEETPMPLEKTSSENPHPFRELLIKKSETNQQQQQRSSSNQDKNSSKDGVGNSLHFNSVMLSKLRANLTRFISERLVDLGLDSSIDHYGIEKHSKREEIREVSTGRLVEPYEMKSVSAG</sequence>
<protein>
    <submittedName>
        <fullName evidence="3">Uncharacterized protein</fullName>
    </submittedName>
</protein>
<accession>G0VHR7</accession>
<evidence type="ECO:0000313" key="4">
    <source>
        <dbReference type="Proteomes" id="UP000001640"/>
    </source>
</evidence>
<dbReference type="RefSeq" id="XP_003677304.1">
    <property type="nucleotide sequence ID" value="XM_003677256.1"/>
</dbReference>
<keyword evidence="2" id="KW-0812">Transmembrane</keyword>
<dbReference type="eggNOG" id="ENOG502SCGA">
    <property type="taxonomic scope" value="Eukaryota"/>
</dbReference>
<dbReference type="HOGENOM" id="CLU_1441409_0_0_1"/>
<proteinExistence type="predicted"/>
<dbReference type="AlphaFoldDB" id="G0VHR7"/>
<keyword evidence="2" id="KW-0472">Membrane</keyword>
<dbReference type="EMBL" id="HE576758">
    <property type="protein sequence ID" value="CCC70951.1"/>
    <property type="molecule type" value="Genomic_DNA"/>
</dbReference>
<dbReference type="OrthoDB" id="4042108at2759"/>
<evidence type="ECO:0000313" key="3">
    <source>
        <dbReference type="EMBL" id="CCC70951.1"/>
    </source>
</evidence>
<dbReference type="InParanoid" id="G0VHR7"/>
<name>G0VHR7_NAUCA</name>
<feature type="transmembrane region" description="Helical" evidence="2">
    <location>
        <begin position="7"/>
        <end position="37"/>
    </location>
</feature>
<keyword evidence="2" id="KW-1133">Transmembrane helix</keyword>
<organism evidence="3 4">
    <name type="scientific">Naumovozyma castellii</name>
    <name type="common">Yeast</name>
    <name type="synonym">Saccharomyces castellii</name>
    <dbReference type="NCBI Taxonomy" id="27288"/>
    <lineage>
        <taxon>Eukaryota</taxon>
        <taxon>Fungi</taxon>
        <taxon>Dikarya</taxon>
        <taxon>Ascomycota</taxon>
        <taxon>Saccharomycotina</taxon>
        <taxon>Saccharomycetes</taxon>
        <taxon>Saccharomycetales</taxon>
        <taxon>Saccharomycetaceae</taxon>
        <taxon>Naumovozyma</taxon>
    </lineage>
</organism>
<dbReference type="Proteomes" id="UP000001640">
    <property type="component" value="Chromosome 7"/>
</dbReference>
<keyword evidence="4" id="KW-1185">Reference proteome</keyword>
<gene>
    <name evidence="3" type="primary">NCAS0G00640</name>
    <name evidence="3" type="ordered locus">NCAS_0G00640</name>
</gene>
<dbReference type="FunCoup" id="G0VHR7">
    <property type="interactions" value="31"/>
</dbReference>
<feature type="compositionally biased region" description="Low complexity" evidence="1">
    <location>
        <begin position="98"/>
        <end position="112"/>
    </location>
</feature>
<dbReference type="GeneID" id="96904617"/>
<evidence type="ECO:0000256" key="2">
    <source>
        <dbReference type="SAM" id="Phobius"/>
    </source>
</evidence>
<dbReference type="KEGG" id="ncs:NCAS_0G00640"/>